<dbReference type="Gene3D" id="1.10.540.10">
    <property type="entry name" value="Acyl-CoA dehydrogenase/oxidase, N-terminal domain"/>
    <property type="match status" value="1"/>
</dbReference>
<dbReference type="STRING" id="416944.SAMN05421548_102274"/>
<comment type="catalytic activity">
    <reaction evidence="12">
        <text>dibenzothiophene 5-oxide + FMNH2 + O2 = dibenzothiophene 5,5-dioxide + FMN + H2O + H(+)</text>
        <dbReference type="Rhea" id="RHEA:49080"/>
        <dbReference type="ChEBI" id="CHEBI:15377"/>
        <dbReference type="ChEBI" id="CHEBI:15378"/>
        <dbReference type="ChEBI" id="CHEBI:15379"/>
        <dbReference type="ChEBI" id="CHEBI:23683"/>
        <dbReference type="ChEBI" id="CHEBI:57618"/>
        <dbReference type="ChEBI" id="CHEBI:58210"/>
        <dbReference type="ChEBI" id="CHEBI:90356"/>
    </reaction>
</comment>
<gene>
    <name evidence="18" type="ORF">SAMN05421548_102274</name>
</gene>
<evidence type="ECO:0000256" key="10">
    <source>
        <dbReference type="ARBA" id="ARBA00034345"/>
    </source>
</evidence>
<dbReference type="InterPro" id="IPR046373">
    <property type="entry name" value="Acyl-CoA_Oxase/DH_mid-dom_sf"/>
</dbReference>
<evidence type="ECO:0000256" key="4">
    <source>
        <dbReference type="ARBA" id="ARBA00022741"/>
    </source>
</evidence>
<dbReference type="Pfam" id="PF08028">
    <property type="entry name" value="Acyl-CoA_dh_2"/>
    <property type="match status" value="1"/>
</dbReference>
<dbReference type="Pfam" id="PF02771">
    <property type="entry name" value="Acyl-CoA_dh_N"/>
    <property type="match status" value="1"/>
</dbReference>
<evidence type="ECO:0000256" key="11">
    <source>
        <dbReference type="ARBA" id="ARBA00047859"/>
    </source>
</evidence>
<evidence type="ECO:0000259" key="15">
    <source>
        <dbReference type="Pfam" id="PF02770"/>
    </source>
</evidence>
<comment type="similarity">
    <text evidence="8">Belongs to the DszC flavin monooxygenase family.</text>
</comment>
<comment type="catalytic activity">
    <reaction evidence="13">
        <text>dibenzothiophene + 2 FMNH2 + 2 O2 = dibenzothiophene 5,5-dioxide + 2 FMN + 2 H2O + 2 H(+)</text>
        <dbReference type="Rhea" id="RHEA:49072"/>
        <dbReference type="ChEBI" id="CHEBI:15377"/>
        <dbReference type="ChEBI" id="CHEBI:15378"/>
        <dbReference type="ChEBI" id="CHEBI:15379"/>
        <dbReference type="ChEBI" id="CHEBI:23681"/>
        <dbReference type="ChEBI" id="CHEBI:57618"/>
        <dbReference type="ChEBI" id="CHEBI:58210"/>
        <dbReference type="ChEBI" id="CHEBI:90356"/>
        <dbReference type="EC" id="1.14.14.21"/>
    </reaction>
</comment>
<dbReference type="GO" id="GO:0008470">
    <property type="term" value="F:3-methylbutanoyl-CoA dehydrogenase activity"/>
    <property type="evidence" value="ECO:0007669"/>
    <property type="project" value="TreeGrafter"/>
</dbReference>
<keyword evidence="5" id="KW-0560">Oxidoreductase</keyword>
<evidence type="ECO:0000313" key="19">
    <source>
        <dbReference type="Proteomes" id="UP000198908"/>
    </source>
</evidence>
<dbReference type="PANTHER" id="PTHR43884:SF12">
    <property type="entry name" value="ISOVALERYL-COA DEHYDROGENASE, MITOCHONDRIAL-RELATED"/>
    <property type="match status" value="1"/>
</dbReference>
<evidence type="ECO:0000256" key="12">
    <source>
        <dbReference type="ARBA" id="ARBA00048445"/>
    </source>
</evidence>
<keyword evidence="6" id="KW-0503">Monooxygenase</keyword>
<evidence type="ECO:0000256" key="6">
    <source>
        <dbReference type="ARBA" id="ARBA00023033"/>
    </source>
</evidence>
<evidence type="ECO:0000313" key="18">
    <source>
        <dbReference type="EMBL" id="SDB93120.1"/>
    </source>
</evidence>
<dbReference type="Gene3D" id="1.20.140.10">
    <property type="entry name" value="Butyryl-CoA Dehydrogenase, subunit A, domain 3"/>
    <property type="match status" value="1"/>
</dbReference>
<evidence type="ECO:0000256" key="9">
    <source>
        <dbReference type="ARBA" id="ARBA00034328"/>
    </source>
</evidence>
<evidence type="ECO:0000256" key="8">
    <source>
        <dbReference type="ARBA" id="ARBA00034317"/>
    </source>
</evidence>
<dbReference type="EC" id="1.14.14.21" evidence="9"/>
<keyword evidence="19" id="KW-1185">Reference proteome</keyword>
<keyword evidence="3" id="KW-0288">FMN</keyword>
<dbReference type="GO" id="GO:0050660">
    <property type="term" value="F:flavin adenine dinucleotide binding"/>
    <property type="evidence" value="ECO:0007669"/>
    <property type="project" value="InterPro"/>
</dbReference>
<dbReference type="AlphaFoldDB" id="A0A1G6HFV1"/>
<dbReference type="Proteomes" id="UP000198908">
    <property type="component" value="Unassembled WGS sequence"/>
</dbReference>
<dbReference type="Gene3D" id="2.40.110.10">
    <property type="entry name" value="Butyryl-CoA Dehydrogenase, subunit A, domain 2"/>
    <property type="match status" value="1"/>
</dbReference>
<comment type="pathway">
    <text evidence="7">Sulfur metabolism; dibenzothiophene degradation.</text>
</comment>
<proteinExistence type="inferred from homology"/>
<evidence type="ECO:0000259" key="16">
    <source>
        <dbReference type="Pfam" id="PF02771"/>
    </source>
</evidence>
<evidence type="ECO:0000256" key="3">
    <source>
        <dbReference type="ARBA" id="ARBA00022643"/>
    </source>
</evidence>
<dbReference type="GO" id="GO:0004497">
    <property type="term" value="F:monooxygenase activity"/>
    <property type="evidence" value="ECO:0007669"/>
    <property type="project" value="UniProtKB-KW"/>
</dbReference>
<dbReference type="InterPro" id="IPR036250">
    <property type="entry name" value="AcylCo_DH-like_C"/>
</dbReference>
<dbReference type="SUPFAM" id="SSF56645">
    <property type="entry name" value="Acyl-CoA dehydrogenase NM domain-like"/>
    <property type="match status" value="1"/>
</dbReference>
<evidence type="ECO:0000256" key="7">
    <source>
        <dbReference type="ARBA" id="ARBA00034307"/>
    </source>
</evidence>
<dbReference type="InterPro" id="IPR013786">
    <property type="entry name" value="AcylCoA_DH/ox_N"/>
</dbReference>
<comment type="catalytic activity">
    <reaction evidence="11">
        <text>dibenzothiophene + FMNH2 + O2 = dibenzothiophene 5-oxide + FMN + H2O + H(+)</text>
        <dbReference type="Rhea" id="RHEA:49076"/>
        <dbReference type="ChEBI" id="CHEBI:15377"/>
        <dbReference type="ChEBI" id="CHEBI:15378"/>
        <dbReference type="ChEBI" id="CHEBI:15379"/>
        <dbReference type="ChEBI" id="CHEBI:23681"/>
        <dbReference type="ChEBI" id="CHEBI:23683"/>
        <dbReference type="ChEBI" id="CHEBI:57618"/>
        <dbReference type="ChEBI" id="CHEBI:58210"/>
    </reaction>
</comment>
<dbReference type="InterPro" id="IPR009100">
    <property type="entry name" value="AcylCoA_DH/oxidase_NM_dom_sf"/>
</dbReference>
<dbReference type="InterPro" id="IPR013107">
    <property type="entry name" value="Acyl-CoA_DH_C"/>
</dbReference>
<keyword evidence="4" id="KW-0547">Nucleotide-binding</keyword>
<comment type="subcellular location">
    <subcellularLocation>
        <location evidence="1">Cytoplasm</location>
    </subcellularLocation>
</comment>
<feature type="domain" description="Acyl-CoA dehydrogenase C-terminal" evidence="17">
    <location>
        <begin position="264"/>
        <end position="396"/>
    </location>
</feature>
<reference evidence="19" key="1">
    <citation type="submission" date="2016-09" db="EMBL/GenBank/DDBJ databases">
        <authorList>
            <person name="Varghese N."/>
            <person name="Submissions S."/>
        </authorList>
    </citation>
    <scope>NUCLEOTIDE SEQUENCE [LARGE SCALE GENOMIC DNA]</scope>
    <source>
        <strain evidence="19">TNe-862</strain>
    </source>
</reference>
<feature type="domain" description="Acyl-CoA dehydrogenase/oxidase N-terminal" evidence="16">
    <location>
        <begin position="41"/>
        <end position="138"/>
    </location>
</feature>
<dbReference type="InterPro" id="IPR023922">
    <property type="entry name" value="S04_starv_induced_SfnB"/>
</dbReference>
<dbReference type="GO" id="GO:0005737">
    <property type="term" value="C:cytoplasm"/>
    <property type="evidence" value="ECO:0007669"/>
    <property type="project" value="UniProtKB-SubCell"/>
</dbReference>
<dbReference type="OrthoDB" id="571684at2"/>
<evidence type="ECO:0000256" key="5">
    <source>
        <dbReference type="ARBA" id="ARBA00023002"/>
    </source>
</evidence>
<feature type="region of interest" description="Disordered" evidence="14">
    <location>
        <begin position="1"/>
        <end position="33"/>
    </location>
</feature>
<accession>A0A1G6HFV1</accession>
<evidence type="ECO:0000256" key="14">
    <source>
        <dbReference type="SAM" id="MobiDB-lite"/>
    </source>
</evidence>
<evidence type="ECO:0000259" key="17">
    <source>
        <dbReference type="Pfam" id="PF08028"/>
    </source>
</evidence>
<dbReference type="InterPro" id="IPR037069">
    <property type="entry name" value="AcylCoA_DH/ox_N_sf"/>
</dbReference>
<name>A0A1G6HFV1_9BURK</name>
<dbReference type="GO" id="GO:0006552">
    <property type="term" value="P:L-leucine catabolic process"/>
    <property type="evidence" value="ECO:0007669"/>
    <property type="project" value="TreeGrafter"/>
</dbReference>
<keyword evidence="2" id="KW-0285">Flavoprotein</keyword>
<sequence length="421" mass="45525">MSKKTEAETTESRPRVNSSAPFAPRPRPGVPAHVIRDDAEALQTARRLAAEFSQGASERDREGWLPVDEVDAYSQSGLWGITVPRAYGGAEVSYATLAEVISTIAAADSSIAQITQNHLALVSQIALDASDSQKKELFGLVLEGYRFGNAFSERNSRNVAAFETRLVEQGEDVVVNGQKFYTTGALLAHIVPIVAVDADGKGFLVFAERDAPGLTVINDWSSFGQRVTASGSILIDNVKVPKSRVVSVDAFDRPTAAGPISQIIQAAIDAGIARGALDETVAFLQTKSRPWIDSGKDRATEDPLTISTVGGLVIRLHAAEALLERAGRRIDAAVRAPGEDTVTAAALATAEAKVLTTEVAIEATNRLFELAGTRSTLAEHNLDRYWRNARVHTLHDPVRWKYFHIGNYELNGISPPRHPWN</sequence>
<protein>
    <recommendedName>
        <fullName evidence="10">Dibenzothiophene monooxygenase</fullName>
        <ecNumber evidence="9">1.14.14.21</ecNumber>
    </recommendedName>
</protein>
<dbReference type="InterPro" id="IPR006091">
    <property type="entry name" value="Acyl-CoA_Oxase/DH_mid-dom"/>
</dbReference>
<evidence type="ECO:0000256" key="13">
    <source>
        <dbReference type="ARBA" id="ARBA00049456"/>
    </source>
</evidence>
<dbReference type="SUPFAM" id="SSF47203">
    <property type="entry name" value="Acyl-CoA dehydrogenase C-terminal domain-like"/>
    <property type="match status" value="1"/>
</dbReference>
<feature type="compositionally biased region" description="Basic and acidic residues" evidence="14">
    <location>
        <begin position="1"/>
        <end position="14"/>
    </location>
</feature>
<dbReference type="NCBIfam" id="TIGR04022">
    <property type="entry name" value="sulfur_SfnB"/>
    <property type="match status" value="1"/>
</dbReference>
<dbReference type="Pfam" id="PF02770">
    <property type="entry name" value="Acyl-CoA_dh_M"/>
    <property type="match status" value="1"/>
</dbReference>
<feature type="domain" description="Acyl-CoA oxidase/dehydrogenase middle" evidence="15">
    <location>
        <begin position="157"/>
        <end position="238"/>
    </location>
</feature>
<dbReference type="EMBL" id="FMYQ01000002">
    <property type="protein sequence ID" value="SDB93120.1"/>
    <property type="molecule type" value="Genomic_DNA"/>
</dbReference>
<dbReference type="PIRSF" id="PIRSF016578">
    <property type="entry name" value="HsaA"/>
    <property type="match status" value="1"/>
</dbReference>
<organism evidence="18 19">
    <name type="scientific">Paraburkholderia lycopersici</name>
    <dbReference type="NCBI Taxonomy" id="416944"/>
    <lineage>
        <taxon>Bacteria</taxon>
        <taxon>Pseudomonadati</taxon>
        <taxon>Pseudomonadota</taxon>
        <taxon>Betaproteobacteria</taxon>
        <taxon>Burkholderiales</taxon>
        <taxon>Burkholderiaceae</taxon>
        <taxon>Paraburkholderia</taxon>
    </lineage>
</organism>
<dbReference type="RefSeq" id="WP_091994941.1">
    <property type="nucleotide sequence ID" value="NZ_FMYQ01000002.1"/>
</dbReference>
<dbReference type="PANTHER" id="PTHR43884">
    <property type="entry name" value="ACYL-COA DEHYDROGENASE"/>
    <property type="match status" value="1"/>
</dbReference>
<evidence type="ECO:0000256" key="2">
    <source>
        <dbReference type="ARBA" id="ARBA00022630"/>
    </source>
</evidence>
<evidence type="ECO:0000256" key="1">
    <source>
        <dbReference type="ARBA" id="ARBA00004496"/>
    </source>
</evidence>